<dbReference type="Gene3D" id="3.40.50.1010">
    <property type="entry name" value="5'-nuclease"/>
    <property type="match status" value="1"/>
</dbReference>
<dbReference type="InterPro" id="IPR002716">
    <property type="entry name" value="PIN_dom"/>
</dbReference>
<keyword evidence="3" id="KW-0378">Hydrolase</keyword>
<sequence>MSLLLDTHVVLWWLADDPTLADEIKERLDREADIYLSAVTVWEVAIKQALGKIAPPDLPEQIRDSGFPILGITAEHGIAAGRLPMHHRDPFDRMLIAQARLEGLTLVTRDGQISKYDVDLLTV</sequence>
<comment type="caution">
    <text evidence="6">The sequence shown here is derived from an EMBL/GenBank/DDBJ whole genome shotgun (WGS) entry which is preliminary data.</text>
</comment>
<evidence type="ECO:0000256" key="3">
    <source>
        <dbReference type="ARBA" id="ARBA00022801"/>
    </source>
</evidence>
<dbReference type="SUPFAM" id="SSF88723">
    <property type="entry name" value="PIN domain-like"/>
    <property type="match status" value="1"/>
</dbReference>
<dbReference type="PANTHER" id="PTHR36173">
    <property type="entry name" value="RIBONUCLEASE VAPC16-RELATED"/>
    <property type="match status" value="1"/>
</dbReference>
<evidence type="ECO:0000256" key="4">
    <source>
        <dbReference type="ARBA" id="ARBA00022842"/>
    </source>
</evidence>
<dbReference type="InterPro" id="IPR041705">
    <property type="entry name" value="PIN_Sll0205"/>
</dbReference>
<dbReference type="PANTHER" id="PTHR36173:SF2">
    <property type="entry name" value="RIBONUCLEASE VAPC16"/>
    <property type="match status" value="1"/>
</dbReference>
<evidence type="ECO:0000256" key="1">
    <source>
        <dbReference type="ARBA" id="ARBA00022722"/>
    </source>
</evidence>
<reference evidence="6" key="1">
    <citation type="submission" date="2021-01" db="EMBL/GenBank/DDBJ databases">
        <title>Whole genome shotgun sequence of Actinoplanes rishiriensis NBRC 108556.</title>
        <authorList>
            <person name="Komaki H."/>
            <person name="Tamura T."/>
        </authorList>
    </citation>
    <scope>NUCLEOTIDE SEQUENCE</scope>
    <source>
        <strain evidence="6">NBRC 108556</strain>
    </source>
</reference>
<evidence type="ECO:0000313" key="6">
    <source>
        <dbReference type="EMBL" id="GIE93670.1"/>
    </source>
</evidence>
<dbReference type="Proteomes" id="UP000636960">
    <property type="component" value="Unassembled WGS sequence"/>
</dbReference>
<feature type="domain" description="PIN" evidence="5">
    <location>
        <begin position="4"/>
        <end position="117"/>
    </location>
</feature>
<protein>
    <submittedName>
        <fullName evidence="6">Twitching motility protein PilT</fullName>
    </submittedName>
</protein>
<gene>
    <name evidence="6" type="ORF">Ari01nite_11350</name>
</gene>
<dbReference type="RefSeq" id="WP_203779976.1">
    <property type="nucleotide sequence ID" value="NZ_BOMV01000007.1"/>
</dbReference>
<keyword evidence="4" id="KW-0460">Magnesium</keyword>
<dbReference type="GO" id="GO:0046872">
    <property type="term" value="F:metal ion binding"/>
    <property type="evidence" value="ECO:0007669"/>
    <property type="project" value="UniProtKB-KW"/>
</dbReference>
<evidence type="ECO:0000259" key="5">
    <source>
        <dbReference type="Pfam" id="PF01850"/>
    </source>
</evidence>
<accession>A0A919JU33</accession>
<name>A0A919JU33_9ACTN</name>
<keyword evidence="2" id="KW-0479">Metal-binding</keyword>
<dbReference type="GO" id="GO:0016787">
    <property type="term" value="F:hydrolase activity"/>
    <property type="evidence" value="ECO:0007669"/>
    <property type="project" value="UniProtKB-KW"/>
</dbReference>
<dbReference type="Pfam" id="PF01850">
    <property type="entry name" value="PIN"/>
    <property type="match status" value="1"/>
</dbReference>
<keyword evidence="1" id="KW-0540">Nuclease</keyword>
<organism evidence="6 7">
    <name type="scientific">Paractinoplanes rishiriensis</name>
    <dbReference type="NCBI Taxonomy" id="1050105"/>
    <lineage>
        <taxon>Bacteria</taxon>
        <taxon>Bacillati</taxon>
        <taxon>Actinomycetota</taxon>
        <taxon>Actinomycetes</taxon>
        <taxon>Micromonosporales</taxon>
        <taxon>Micromonosporaceae</taxon>
        <taxon>Paractinoplanes</taxon>
    </lineage>
</organism>
<dbReference type="CDD" id="cd09872">
    <property type="entry name" value="PIN_Sll0205-like"/>
    <property type="match status" value="1"/>
</dbReference>
<keyword evidence="7" id="KW-1185">Reference proteome</keyword>
<proteinExistence type="predicted"/>
<dbReference type="EMBL" id="BOMV01000007">
    <property type="protein sequence ID" value="GIE93670.1"/>
    <property type="molecule type" value="Genomic_DNA"/>
</dbReference>
<dbReference type="InterPro" id="IPR029060">
    <property type="entry name" value="PIN-like_dom_sf"/>
</dbReference>
<dbReference type="AlphaFoldDB" id="A0A919JU33"/>
<evidence type="ECO:0000313" key="7">
    <source>
        <dbReference type="Proteomes" id="UP000636960"/>
    </source>
</evidence>
<dbReference type="InterPro" id="IPR052919">
    <property type="entry name" value="TA_system_RNase"/>
</dbReference>
<evidence type="ECO:0000256" key="2">
    <source>
        <dbReference type="ARBA" id="ARBA00022723"/>
    </source>
</evidence>
<dbReference type="GO" id="GO:0004518">
    <property type="term" value="F:nuclease activity"/>
    <property type="evidence" value="ECO:0007669"/>
    <property type="project" value="UniProtKB-KW"/>
</dbReference>